<evidence type="ECO:0000256" key="13">
    <source>
        <dbReference type="ARBA" id="ARBA00022927"/>
    </source>
</evidence>
<keyword evidence="8" id="KW-0812">Transmembrane</keyword>
<keyword evidence="23" id="KW-1185">Reference proteome</keyword>
<keyword evidence="15" id="KW-1133">Transmembrane helix</keyword>
<dbReference type="SUPFAM" id="SSF57850">
    <property type="entry name" value="RING/U-box"/>
    <property type="match status" value="1"/>
</dbReference>
<feature type="compositionally biased region" description="Polar residues" evidence="20">
    <location>
        <begin position="340"/>
        <end position="369"/>
    </location>
</feature>
<dbReference type="Gene3D" id="3.30.40.10">
    <property type="entry name" value="Zinc/RING finger domain, C3HC4 (zinc finger)"/>
    <property type="match status" value="1"/>
</dbReference>
<evidence type="ECO:0000259" key="21">
    <source>
        <dbReference type="Pfam" id="PF04757"/>
    </source>
</evidence>
<dbReference type="InterPro" id="IPR043519">
    <property type="entry name" value="NT_sf"/>
</dbReference>
<feature type="region of interest" description="Disordered" evidence="20">
    <location>
        <begin position="106"/>
        <end position="125"/>
    </location>
</feature>
<dbReference type="STRING" id="1447872.A0A1J9QRX9"/>
<evidence type="ECO:0000256" key="7">
    <source>
        <dbReference type="ARBA" id="ARBA00022448"/>
    </source>
</evidence>
<comment type="function">
    <text evidence="1">Probable mitochondrial mRNA stabilization factor.</text>
</comment>
<evidence type="ECO:0000256" key="5">
    <source>
        <dbReference type="ARBA" id="ARBA00008704"/>
    </source>
</evidence>
<evidence type="ECO:0000256" key="6">
    <source>
        <dbReference type="ARBA" id="ARBA00010787"/>
    </source>
</evidence>
<comment type="similarity">
    <text evidence="6 19">Belongs to the ATP25 family.</text>
</comment>
<organism evidence="22 23">
    <name type="scientific">Emergomyces pasteurianus Ep9510</name>
    <dbReference type="NCBI Taxonomy" id="1447872"/>
    <lineage>
        <taxon>Eukaryota</taxon>
        <taxon>Fungi</taxon>
        <taxon>Dikarya</taxon>
        <taxon>Ascomycota</taxon>
        <taxon>Pezizomycotina</taxon>
        <taxon>Eurotiomycetes</taxon>
        <taxon>Eurotiomycetidae</taxon>
        <taxon>Onygenales</taxon>
        <taxon>Ajellomycetaceae</taxon>
        <taxon>Emergomyces</taxon>
    </lineage>
</organism>
<keyword evidence="11 19" id="KW-0999">Mitochondrion inner membrane</keyword>
<evidence type="ECO:0000256" key="12">
    <source>
        <dbReference type="ARBA" id="ARBA00022833"/>
    </source>
</evidence>
<dbReference type="InterPro" id="IPR013083">
    <property type="entry name" value="Znf_RING/FYVE/PHD"/>
</dbReference>
<evidence type="ECO:0000313" key="23">
    <source>
        <dbReference type="Proteomes" id="UP000182235"/>
    </source>
</evidence>
<evidence type="ECO:0000256" key="18">
    <source>
        <dbReference type="ARBA" id="ARBA00023140"/>
    </source>
</evidence>
<dbReference type="PANTHER" id="PTHR28087:SF1">
    <property type="entry name" value="ATPASE SYNTHESIS PROTEIN 25, MITOCHONDRIAL"/>
    <property type="match status" value="1"/>
</dbReference>
<evidence type="ECO:0000256" key="1">
    <source>
        <dbReference type="ARBA" id="ARBA00003470"/>
    </source>
</evidence>
<evidence type="ECO:0000256" key="8">
    <source>
        <dbReference type="ARBA" id="ARBA00022692"/>
    </source>
</evidence>
<evidence type="ECO:0000256" key="14">
    <source>
        <dbReference type="ARBA" id="ARBA00022946"/>
    </source>
</evidence>
<keyword evidence="7" id="KW-0813">Transport</keyword>
<keyword evidence="14 19" id="KW-0809">Transit peptide</keyword>
<name>A0A1J9QRX9_9EURO</name>
<dbReference type="GO" id="GO:0016567">
    <property type="term" value="P:protein ubiquitination"/>
    <property type="evidence" value="ECO:0007669"/>
    <property type="project" value="UniProtKB-ARBA"/>
</dbReference>
<dbReference type="InterPro" id="IPR040152">
    <property type="entry name" value="Atp25"/>
</dbReference>
<keyword evidence="16 19" id="KW-0496">Mitochondrion</keyword>
<keyword evidence="17 19" id="KW-0472">Membrane</keyword>
<reference evidence="22 23" key="1">
    <citation type="submission" date="2015-07" db="EMBL/GenBank/DDBJ databases">
        <title>Emmonsia species relationships and genome sequence.</title>
        <authorList>
            <consortium name="The Broad Institute Genomics Platform"/>
            <person name="Cuomo C.A."/>
            <person name="Munoz J.F."/>
            <person name="Imamovic A."/>
            <person name="Priest M.E."/>
            <person name="Young S."/>
            <person name="Clay O.K."/>
            <person name="McEwen J.G."/>
        </authorList>
    </citation>
    <scope>NUCLEOTIDE SEQUENCE [LARGE SCALE GENOMIC DNA]</scope>
    <source>
        <strain evidence="22 23">UAMH 9510</strain>
    </source>
</reference>
<feature type="compositionally biased region" description="Basic and acidic residues" evidence="20">
    <location>
        <begin position="1236"/>
        <end position="1245"/>
    </location>
</feature>
<evidence type="ECO:0000256" key="20">
    <source>
        <dbReference type="SAM" id="MobiDB-lite"/>
    </source>
</evidence>
<dbReference type="GO" id="GO:0048255">
    <property type="term" value="P:mRNA stabilization"/>
    <property type="evidence" value="ECO:0007669"/>
    <property type="project" value="TreeGrafter"/>
</dbReference>
<dbReference type="VEuPathDB" id="FungiDB:AJ78_01340"/>
<evidence type="ECO:0000256" key="4">
    <source>
        <dbReference type="ARBA" id="ARBA00004906"/>
    </source>
</evidence>
<sequence>MSRALLRGIKCHACRNSVIRSFVSMSGVTITPLALGSVSTVHTRPPQLSRNFSSQHAKLFLSQPSDNTEPAAHPILEKDTSEEISKHSEEPEEHIPWYLQEEVEDSAPHPLRKQQPLPALPENPPPILKDLLEHISVDIGLDNLSLLDLRQLDPPPALGANLIMIFGSARGVKHLNVSADRLCRWLRTTYKLRPNADGLLGRNELKIKLRRKARRAKLAKSAKSTLTQPDDGITTGWICVDVGTVEGGQFCKPEEGSEKVGFVGFGTVVEGTRIVVQMMTEEKREEIDLEGLWSRTLERNSLENEGLPRPQAEEPPKEADLIHEPSIVAQADSSHRLSSHAPQISVTFEQRRGISTSSRQHQDPKSTTGDFVRTSREEDPKPPGKKKKFDSTSLTALSRWHRNISPVEAIRDLGQGVHDKTSTTFLQQFYQELAKAPSDLASSQRIKLMCTAIVLHHPGYSKTDLFEAFQEHILSNYIVTRPQFLQILDALLSFKPDLSSDPPRLLLPSADMQLALQIIDHVGLRGVNLLDATIIIKLFVGASFRAQVYPVSREDLPSSTPIGNRIPVPLDTYESVKRIQSRLARVIKATRATLTSNQYMIILRVFFNQGEYLKFWNTWQEVALAGASRDKSFYLFIFQLHAESDGWQRWTTNLLNCIQMMEQENPPVHMDGEFAETIARCITVACPDILARVGRNEPGPLVKVWRQCQILLQNEAGHDEGAGPHSAISRIEYYNRRTKFKVHITSQLTSAVRDPAVLEPNSHDISKLRHDHMEYMSTLQNDFDDFKPSLFEILSEQQLSALLPPSLRYILAVATHRHPRYLLRVLNSYDELYALLSLLVERYYLRTFGGSFTENFYSLKRERVLATKNGEIPRAQLGAASPVRETLKLRSSDVWKNLAVMVGIPYLKRKLDEGYDIHAAPHAALASSGGGPRYNPADDLPPSPTARQRLMHYYKWFLRNVYPSLNAAYYFAILAFNLAYLFDNTKYSSPFLWLIGTRIRRLGPADHAAIELATQPPKAKLNTPNTRPGGALSFLSPQNIYPHLLGSLKIFLPTSIFALKFLEWWHASDFSRQLARKATEALDLPAPVVSGMIPPTAATASGIAAKPQKASASDQSSEKPSTPQTYAPKRPNPPISSTSYLPIFTVPLPAVDPTAALSDPAAAATQSPCPICLNPLNNPTACQTGYIFCYSCIFRWVNGEHERQIGFMNGEGSEWEDVRNDDGEEDTAKATVGGERGTDEEKGKGNDMGSKISRVGKWESGKGRCAVTGRRVLGGPEGLRKVLV</sequence>
<comment type="similarity">
    <text evidence="5">Belongs to the pex2/pex10/pex12 family.</text>
</comment>
<evidence type="ECO:0000256" key="9">
    <source>
        <dbReference type="ARBA" id="ARBA00022723"/>
    </source>
</evidence>
<evidence type="ECO:0000256" key="11">
    <source>
        <dbReference type="ARBA" id="ARBA00022792"/>
    </source>
</evidence>
<proteinExistence type="inferred from homology"/>
<dbReference type="Pfam" id="PF04757">
    <property type="entry name" value="Pex2_Pex12"/>
    <property type="match status" value="1"/>
</dbReference>
<evidence type="ECO:0000256" key="15">
    <source>
        <dbReference type="ARBA" id="ARBA00022989"/>
    </source>
</evidence>
<dbReference type="Gene3D" id="3.30.460.10">
    <property type="entry name" value="Beta Polymerase, domain 2"/>
    <property type="match status" value="1"/>
</dbReference>
<dbReference type="EMBL" id="LGRN01000029">
    <property type="protein sequence ID" value="OJD18644.1"/>
    <property type="molecule type" value="Genomic_DNA"/>
</dbReference>
<dbReference type="FunFam" id="3.30.460.10:FF:000044">
    <property type="entry name" value="ATPase synthesis protein 25, mitochondrial"/>
    <property type="match status" value="1"/>
</dbReference>
<dbReference type="GO" id="GO:0005743">
    <property type="term" value="C:mitochondrial inner membrane"/>
    <property type="evidence" value="ECO:0007669"/>
    <property type="project" value="UniProtKB-SubCell"/>
</dbReference>
<accession>A0A1J9QRX9</accession>
<feature type="region of interest" description="Disordered" evidence="20">
    <location>
        <begin position="1214"/>
        <end position="1254"/>
    </location>
</feature>
<evidence type="ECO:0000256" key="17">
    <source>
        <dbReference type="ARBA" id="ARBA00023136"/>
    </source>
</evidence>
<feature type="region of interest" description="Disordered" evidence="20">
    <location>
        <begin position="1100"/>
        <end position="1134"/>
    </location>
</feature>
<dbReference type="OrthoDB" id="107372at2759"/>
<dbReference type="InterPro" id="IPR006845">
    <property type="entry name" value="Pex_N"/>
</dbReference>
<keyword evidence="12" id="KW-0862">Zinc</keyword>
<dbReference type="GO" id="GO:0008270">
    <property type="term" value="F:zinc ion binding"/>
    <property type="evidence" value="ECO:0007669"/>
    <property type="project" value="UniProtKB-KW"/>
</dbReference>
<comment type="caution">
    <text evidence="22">The sequence shown here is derived from an EMBL/GenBank/DDBJ whole genome shotgun (WGS) entry which is preliminary data.</text>
</comment>
<keyword evidence="10" id="KW-0863">Zinc-finger</keyword>
<protein>
    <recommendedName>
        <fullName evidence="19">ATPase synthesis protein 25</fullName>
    </recommendedName>
</protein>
<evidence type="ECO:0000256" key="2">
    <source>
        <dbReference type="ARBA" id="ARBA00004443"/>
    </source>
</evidence>
<keyword evidence="13" id="KW-0653">Protein transport</keyword>
<evidence type="ECO:0000256" key="3">
    <source>
        <dbReference type="ARBA" id="ARBA00004585"/>
    </source>
</evidence>
<feature type="domain" description="Pex N-terminal" evidence="21">
    <location>
        <begin position="797"/>
        <end position="1068"/>
    </location>
</feature>
<evidence type="ECO:0000313" key="22">
    <source>
        <dbReference type="EMBL" id="OJD18644.1"/>
    </source>
</evidence>
<dbReference type="GO" id="GO:0016562">
    <property type="term" value="P:protein import into peroxisome matrix, receptor recycling"/>
    <property type="evidence" value="ECO:0007669"/>
    <property type="project" value="UniProtKB-ARBA"/>
</dbReference>
<comment type="subcellular location">
    <subcellularLocation>
        <location evidence="2 19">Mitochondrion inner membrane</location>
        <topology evidence="2 19">Peripheral membrane protein</topology>
        <orientation evidence="2 19">Matrix side</orientation>
    </subcellularLocation>
    <subcellularLocation>
        <location evidence="3">Peroxisome membrane</location>
        <topology evidence="3">Multi-pass membrane protein</topology>
    </subcellularLocation>
</comment>
<gene>
    <name evidence="22" type="ORF">AJ78_01340</name>
</gene>
<dbReference type="Proteomes" id="UP000182235">
    <property type="component" value="Unassembled WGS sequence"/>
</dbReference>
<evidence type="ECO:0000256" key="10">
    <source>
        <dbReference type="ARBA" id="ARBA00022771"/>
    </source>
</evidence>
<feature type="compositionally biased region" description="Basic and acidic residues" evidence="20">
    <location>
        <begin position="373"/>
        <end position="382"/>
    </location>
</feature>
<dbReference type="PANTHER" id="PTHR28087">
    <property type="entry name" value="ATPASE SYNTHESIS PROTEIN 25, MITOCHONDRIAL"/>
    <property type="match status" value="1"/>
</dbReference>
<dbReference type="GO" id="GO:0005778">
    <property type="term" value="C:peroxisomal membrane"/>
    <property type="evidence" value="ECO:0007669"/>
    <property type="project" value="UniProtKB-SubCell"/>
</dbReference>
<comment type="pathway">
    <text evidence="4">Protein modification; protein ubiquitination.</text>
</comment>
<feature type="region of interest" description="Disordered" evidence="20">
    <location>
        <begin position="331"/>
        <end position="390"/>
    </location>
</feature>
<evidence type="ECO:0000256" key="16">
    <source>
        <dbReference type="ARBA" id="ARBA00023128"/>
    </source>
</evidence>
<evidence type="ECO:0000256" key="19">
    <source>
        <dbReference type="RuleBase" id="RU367062"/>
    </source>
</evidence>
<dbReference type="GO" id="GO:0140053">
    <property type="term" value="P:mitochondrial gene expression"/>
    <property type="evidence" value="ECO:0007669"/>
    <property type="project" value="UniProtKB-UniRule"/>
</dbReference>
<keyword evidence="9" id="KW-0479">Metal-binding</keyword>
<keyword evidence="18" id="KW-0576">Peroxisome</keyword>
<comment type="function">
    <text evidence="19">Mitochondrial mRNA stabilization factor.</text>
</comment>
<feature type="compositionally biased region" description="Polar residues" evidence="20">
    <location>
        <begin position="1110"/>
        <end position="1125"/>
    </location>
</feature>